<proteinExistence type="predicted"/>
<dbReference type="EMBL" id="UGSJ01000001">
    <property type="protein sequence ID" value="SUA89977.1"/>
    <property type="molecule type" value="Genomic_DNA"/>
</dbReference>
<accession>A0AAJ5CZW6</accession>
<gene>
    <name evidence="2" type="ORF">NCTC13159_01453</name>
</gene>
<comment type="caution">
    <text evidence="2">The sequence shown here is derived from an EMBL/GenBank/DDBJ whole genome shotgun (WGS) entry which is preliminary data.</text>
</comment>
<dbReference type="Proteomes" id="UP000254589">
    <property type="component" value="Unassembled WGS sequence"/>
</dbReference>
<evidence type="ECO:0000313" key="2">
    <source>
        <dbReference type="EMBL" id="SUA89977.1"/>
    </source>
</evidence>
<evidence type="ECO:0000256" key="1">
    <source>
        <dbReference type="SAM" id="MobiDB-lite"/>
    </source>
</evidence>
<dbReference type="AlphaFoldDB" id="A0AAJ5CZW6"/>
<evidence type="ECO:0000313" key="3">
    <source>
        <dbReference type="Proteomes" id="UP000254589"/>
    </source>
</evidence>
<sequence length="154" mass="15743">MDDLILSTGRLAMQIHSTRGDRGYGSARHAALAGAIALVLGTFAHAAMAADAAPQVGGARANASRAGCVDVEVNGQRSPSYDCLTNQLQPASAPLAGGRAPGLESEDIANRPSNQIGGQFNWSATSQRMGNNFGNSATPQRPATPPPAPLIPGR</sequence>
<feature type="compositionally biased region" description="Polar residues" evidence="1">
    <location>
        <begin position="111"/>
        <end position="136"/>
    </location>
</feature>
<name>A0AAJ5CZW6_PANPU</name>
<feature type="compositionally biased region" description="Pro residues" evidence="1">
    <location>
        <begin position="142"/>
        <end position="154"/>
    </location>
</feature>
<reference evidence="2 3" key="1">
    <citation type="submission" date="2018-06" db="EMBL/GenBank/DDBJ databases">
        <authorList>
            <consortium name="Pathogen Informatics"/>
            <person name="Doyle S."/>
        </authorList>
    </citation>
    <scope>NUCLEOTIDE SEQUENCE [LARGE SCALE GENOMIC DNA]</scope>
    <source>
        <strain evidence="2 3">NCTC13159</strain>
    </source>
</reference>
<protein>
    <submittedName>
        <fullName evidence="2">Uncharacterized protein</fullName>
    </submittedName>
</protein>
<feature type="region of interest" description="Disordered" evidence="1">
    <location>
        <begin position="91"/>
        <end position="154"/>
    </location>
</feature>
<organism evidence="2 3">
    <name type="scientific">Pandoraea pulmonicola</name>
    <dbReference type="NCBI Taxonomy" id="93221"/>
    <lineage>
        <taxon>Bacteria</taxon>
        <taxon>Pseudomonadati</taxon>
        <taxon>Pseudomonadota</taxon>
        <taxon>Betaproteobacteria</taxon>
        <taxon>Burkholderiales</taxon>
        <taxon>Burkholderiaceae</taxon>
        <taxon>Pandoraea</taxon>
    </lineage>
</organism>